<dbReference type="GO" id="GO:0051117">
    <property type="term" value="F:ATPase binding"/>
    <property type="evidence" value="ECO:0007669"/>
    <property type="project" value="TreeGrafter"/>
</dbReference>
<reference evidence="3 4" key="1">
    <citation type="submission" date="2023-10" db="EMBL/GenBank/DDBJ databases">
        <authorList>
            <person name="Maclean D."/>
            <person name="Macfadyen A."/>
        </authorList>
    </citation>
    <scope>NUCLEOTIDE SEQUENCE [LARGE SCALE GENOMIC DNA]</scope>
</reference>
<dbReference type="InterPro" id="IPR029045">
    <property type="entry name" value="ClpP/crotonase-like_dom_sf"/>
</dbReference>
<dbReference type="GO" id="GO:0006515">
    <property type="term" value="P:protein quality control for misfolded or incompletely synthesized proteins"/>
    <property type="evidence" value="ECO:0007669"/>
    <property type="project" value="TreeGrafter"/>
</dbReference>
<dbReference type="GO" id="GO:0004252">
    <property type="term" value="F:serine-type endopeptidase activity"/>
    <property type="evidence" value="ECO:0007669"/>
    <property type="project" value="InterPro"/>
</dbReference>
<dbReference type="GO" id="GO:0009368">
    <property type="term" value="C:endopeptidase Clp complex"/>
    <property type="evidence" value="ECO:0007669"/>
    <property type="project" value="TreeGrafter"/>
</dbReference>
<name>A0AAV1HY50_9CHLO</name>
<dbReference type="AlphaFoldDB" id="A0AAV1HY50"/>
<dbReference type="Gene3D" id="3.90.226.10">
    <property type="entry name" value="2-enoyl-CoA Hydratase, Chain A, domain 1"/>
    <property type="match status" value="2"/>
</dbReference>
<protein>
    <recommendedName>
        <fullName evidence="2">ATP-dependent Clp protease proteolytic subunit</fullName>
    </recommendedName>
</protein>
<dbReference type="EMBL" id="CAUYUE010000004">
    <property type="protein sequence ID" value="CAK0765650.1"/>
    <property type="molecule type" value="Genomic_DNA"/>
</dbReference>
<proteinExistence type="inferred from homology"/>
<accession>A0AAV1HY50</accession>
<comment type="similarity">
    <text evidence="1 2">Belongs to the peptidase S14 family.</text>
</comment>
<keyword evidence="4" id="KW-1185">Reference proteome</keyword>
<organism evidence="3 4">
    <name type="scientific">Coccomyxa viridis</name>
    <dbReference type="NCBI Taxonomy" id="1274662"/>
    <lineage>
        <taxon>Eukaryota</taxon>
        <taxon>Viridiplantae</taxon>
        <taxon>Chlorophyta</taxon>
        <taxon>core chlorophytes</taxon>
        <taxon>Trebouxiophyceae</taxon>
        <taxon>Trebouxiophyceae incertae sedis</taxon>
        <taxon>Coccomyxaceae</taxon>
        <taxon>Coccomyxa</taxon>
    </lineage>
</organism>
<dbReference type="PANTHER" id="PTHR10381:SF11">
    <property type="entry name" value="ATP-DEPENDENT CLP PROTEASE PROTEOLYTIC SUBUNIT, MITOCHONDRIAL"/>
    <property type="match status" value="1"/>
</dbReference>
<dbReference type="InterPro" id="IPR023562">
    <property type="entry name" value="ClpP/TepA"/>
</dbReference>
<comment type="caution">
    <text evidence="3">The sequence shown here is derived from an EMBL/GenBank/DDBJ whole genome shotgun (WGS) entry which is preliminary data.</text>
</comment>
<evidence type="ECO:0000256" key="1">
    <source>
        <dbReference type="ARBA" id="ARBA00007039"/>
    </source>
</evidence>
<dbReference type="GO" id="GO:0009536">
    <property type="term" value="C:plastid"/>
    <property type="evidence" value="ECO:0007669"/>
    <property type="project" value="UniProtKB-ARBA"/>
</dbReference>
<evidence type="ECO:0000313" key="3">
    <source>
        <dbReference type="EMBL" id="CAK0765650.1"/>
    </source>
</evidence>
<dbReference type="Pfam" id="PF00574">
    <property type="entry name" value="CLP_protease"/>
    <property type="match status" value="1"/>
</dbReference>
<evidence type="ECO:0000313" key="4">
    <source>
        <dbReference type="Proteomes" id="UP001314263"/>
    </source>
</evidence>
<dbReference type="PRINTS" id="PR00127">
    <property type="entry name" value="CLPPROTEASEP"/>
</dbReference>
<dbReference type="Proteomes" id="UP001314263">
    <property type="component" value="Unassembled WGS sequence"/>
</dbReference>
<evidence type="ECO:0000256" key="2">
    <source>
        <dbReference type="RuleBase" id="RU003567"/>
    </source>
</evidence>
<dbReference type="SUPFAM" id="SSF52096">
    <property type="entry name" value="ClpP/crotonase"/>
    <property type="match status" value="2"/>
</dbReference>
<dbReference type="PANTHER" id="PTHR10381">
    <property type="entry name" value="ATP-DEPENDENT CLP PROTEASE PROTEOLYTIC SUBUNIT"/>
    <property type="match status" value="1"/>
</dbReference>
<dbReference type="InterPro" id="IPR001907">
    <property type="entry name" value="ClpP"/>
</dbReference>
<dbReference type="GO" id="GO:0004176">
    <property type="term" value="F:ATP-dependent peptidase activity"/>
    <property type="evidence" value="ECO:0007669"/>
    <property type="project" value="InterPro"/>
</dbReference>
<sequence>MLDPALYNHVYLTSDVDQTSLDHIRAAVNTMDRPITIPVGGSGDELQEVKLAPKPILLHIDSPGGLVKSCISIIKILLNAKTPVHTVVEGMAASSAALILACGQKRFAYPDSVVLIHQHRKTLHPHAPETVTHEDDLVEAEQGTALYELMKGFLSERTKMTPTLLQSLLSRDKLLSATEAKRLGLVTHILTVPTLYPTPTKLITPRSDEAYNHIVIGDNTPEAFSVVHKIHTINRLRNASTHWRGHIVGGTPQPIALQIDSVRPSYYFVLPIVNAIQSSLVPITSFMEGQCPEWDVIVSLVCHERFMYYKSTVQLDFRYTKMSESKAEDTVTNTKVVQAFVRRIFATRTKWPKQDLHTLFERAHVLDAATALELGLCDGIITDTPMSV</sequence>
<gene>
    <name evidence="3" type="ORF">CVIRNUC_003279</name>
</gene>